<dbReference type="PANTHER" id="PTHR13703:SF41">
    <property type="entry name" value="MOTHERS AGAINST DECAPENTAPLEGIC HOMOLOG 9"/>
    <property type="match status" value="1"/>
</dbReference>
<dbReference type="InterPro" id="IPR013790">
    <property type="entry name" value="Dwarfin"/>
</dbReference>
<dbReference type="Pfam" id="PF03165">
    <property type="entry name" value="MH1"/>
    <property type="match status" value="1"/>
</dbReference>
<dbReference type="AlphaFoldDB" id="A0A670Y1P5"/>
<dbReference type="GO" id="GO:0007179">
    <property type="term" value="P:transforming growth factor beta receptor signaling pathway"/>
    <property type="evidence" value="ECO:0007669"/>
    <property type="project" value="TreeGrafter"/>
</dbReference>
<comment type="subcellular location">
    <subcellularLocation>
        <location evidence="8">Cytoplasm</location>
    </subcellularLocation>
    <subcellularLocation>
        <location evidence="8">Nucleus</location>
    </subcellularLocation>
</comment>
<dbReference type="FunFam" id="3.90.520.10:FF:000001">
    <property type="entry name" value="Mothers against decapentaplegic homolog"/>
    <property type="match status" value="1"/>
</dbReference>
<sequence length="474" mass="53184">MHSNSCFTPLFSFTGPAVKRLLGWKQGDKEEKWAEMAVDSLVKKLMKKRGALQDLERALSCPGQPSKCVTIPHSLDGRMQVFHRKGYPHVIYCRVWRWPSLQSQHELKPLACCEFPFGSKQKDVCINPYHYQRIEAPVLPPVLVPRQSEYNPQFSLLTTFQNVSLESEQQISHSATLPDPHPAKQPLCTLFPASYNMYSPPTSIMDYSVTSGSAIAPKRPSELTAATSVPPPNAKEMPQKPHECPAQKVPGSLSTPPLPCGGKAREPEDARPVSYEEPVQWCSIAYYELNKRVGETFQAFSRSILIDGFTDPSNKDRFCLGLLSNINRNSSIENTRNHIRKGAHLYYVGGEVFVECLSDCSIFVQSWNANHECGFHRSTVCKIPSGYSLKIFNNLLFAQLLSQAINYGFEAVSELTKMCFIRMSFVKGWGAGYHRQAITSTPCWVEIHLHGALKWLDQVLREMGSPEAPISSIS</sequence>
<name>A0A670Y1P5_PSETE</name>
<evidence type="ECO:0000256" key="1">
    <source>
        <dbReference type="ARBA" id="ARBA00005545"/>
    </source>
</evidence>
<dbReference type="SMART" id="SM00524">
    <property type="entry name" value="DWB"/>
    <property type="match status" value="1"/>
</dbReference>
<dbReference type="Pfam" id="PF03166">
    <property type="entry name" value="MH2"/>
    <property type="match status" value="1"/>
</dbReference>
<evidence type="ECO:0000256" key="4">
    <source>
        <dbReference type="ARBA" id="ARBA00022833"/>
    </source>
</evidence>
<proteinExistence type="inferred from homology"/>
<keyword evidence="4" id="KW-0862">Zinc</keyword>
<evidence type="ECO:0000256" key="8">
    <source>
        <dbReference type="RuleBase" id="RU361195"/>
    </source>
</evidence>
<dbReference type="SUPFAM" id="SSF49879">
    <property type="entry name" value="SMAD/FHA domain"/>
    <property type="match status" value="1"/>
</dbReference>
<dbReference type="FunFam" id="2.60.200.10:FF:000001">
    <property type="entry name" value="Mothers against decapentaplegic homolog"/>
    <property type="match status" value="1"/>
</dbReference>
<keyword evidence="5 8" id="KW-0805">Transcription regulation</keyword>
<dbReference type="InterPro" id="IPR008984">
    <property type="entry name" value="SMAD_FHA_dom_sf"/>
</dbReference>
<keyword evidence="2 8" id="KW-0963">Cytoplasm</keyword>
<keyword evidence="13" id="KW-1185">Reference proteome</keyword>
<protein>
    <recommendedName>
        <fullName evidence="8">Mothers against decapentaplegic homolog</fullName>
        <shortName evidence="8">MAD homolog</shortName>
        <shortName evidence="8">Mothers against DPP homolog</shortName>
    </recommendedName>
    <alternativeName>
        <fullName evidence="8">SMAD family member</fullName>
    </alternativeName>
</protein>
<dbReference type="InterPro" id="IPR001132">
    <property type="entry name" value="SMAD_dom_Dwarfin-type"/>
</dbReference>
<keyword evidence="7 8" id="KW-0539">Nucleus</keyword>
<evidence type="ECO:0000313" key="12">
    <source>
        <dbReference type="Ensembl" id="ENSPTXP00000005736.1"/>
    </source>
</evidence>
<dbReference type="Gene3D" id="3.90.520.10">
    <property type="entry name" value="SMAD MH1 domain"/>
    <property type="match status" value="1"/>
</dbReference>
<dbReference type="InterPro" id="IPR017855">
    <property type="entry name" value="SMAD-like_dom_sf"/>
</dbReference>
<evidence type="ECO:0000256" key="6">
    <source>
        <dbReference type="ARBA" id="ARBA00023163"/>
    </source>
</evidence>
<reference evidence="12" key="2">
    <citation type="submission" date="2025-09" db="UniProtKB">
        <authorList>
            <consortium name="Ensembl"/>
        </authorList>
    </citation>
    <scope>IDENTIFICATION</scope>
</reference>
<dbReference type="GO" id="GO:0070411">
    <property type="term" value="F:I-SMAD binding"/>
    <property type="evidence" value="ECO:0007669"/>
    <property type="project" value="TreeGrafter"/>
</dbReference>
<dbReference type="InterPro" id="IPR036578">
    <property type="entry name" value="SMAD_MH1_sf"/>
</dbReference>
<dbReference type="Proteomes" id="UP000472273">
    <property type="component" value="Unplaced"/>
</dbReference>
<evidence type="ECO:0000256" key="3">
    <source>
        <dbReference type="ARBA" id="ARBA00022723"/>
    </source>
</evidence>
<evidence type="ECO:0000256" key="2">
    <source>
        <dbReference type="ARBA" id="ARBA00022490"/>
    </source>
</evidence>
<dbReference type="PANTHER" id="PTHR13703">
    <property type="entry name" value="SMAD"/>
    <property type="match status" value="1"/>
</dbReference>
<accession>A0A670Y1P5</accession>
<feature type="region of interest" description="Disordered" evidence="9">
    <location>
        <begin position="222"/>
        <end position="254"/>
    </location>
</feature>
<evidence type="ECO:0000313" key="13">
    <source>
        <dbReference type="Proteomes" id="UP000472273"/>
    </source>
</evidence>
<dbReference type="Gene3D" id="2.60.200.10">
    <property type="match status" value="1"/>
</dbReference>
<evidence type="ECO:0000259" key="10">
    <source>
        <dbReference type="PROSITE" id="PS51075"/>
    </source>
</evidence>
<gene>
    <name evidence="12" type="primary">LOC113437617</name>
</gene>
<keyword evidence="6 8" id="KW-0804">Transcription</keyword>
<dbReference type="Ensembl" id="ENSPTXT00000005918.1">
    <property type="protein sequence ID" value="ENSPTXP00000005736.1"/>
    <property type="gene ID" value="ENSPTXG00000004170.1"/>
</dbReference>
<comment type="similarity">
    <text evidence="1 8">Belongs to the dwarfin/SMAD family.</text>
</comment>
<dbReference type="GO" id="GO:0030154">
    <property type="term" value="P:cell differentiation"/>
    <property type="evidence" value="ECO:0007669"/>
    <property type="project" value="TreeGrafter"/>
</dbReference>
<dbReference type="SMART" id="SM00523">
    <property type="entry name" value="DWA"/>
    <property type="match status" value="1"/>
</dbReference>
<feature type="domain" description="MH1" evidence="10">
    <location>
        <begin position="16"/>
        <end position="140"/>
    </location>
</feature>
<keyword evidence="3" id="KW-0479">Metal-binding</keyword>
<organism evidence="12 13">
    <name type="scientific">Pseudonaja textilis</name>
    <name type="common">Eastern brown snake</name>
    <dbReference type="NCBI Taxonomy" id="8673"/>
    <lineage>
        <taxon>Eukaryota</taxon>
        <taxon>Metazoa</taxon>
        <taxon>Chordata</taxon>
        <taxon>Craniata</taxon>
        <taxon>Vertebrata</taxon>
        <taxon>Euteleostomi</taxon>
        <taxon>Lepidosauria</taxon>
        <taxon>Squamata</taxon>
        <taxon>Bifurcata</taxon>
        <taxon>Unidentata</taxon>
        <taxon>Episquamata</taxon>
        <taxon>Toxicofera</taxon>
        <taxon>Serpentes</taxon>
        <taxon>Colubroidea</taxon>
        <taxon>Elapidae</taxon>
        <taxon>Hydrophiinae</taxon>
        <taxon>Pseudonaja</taxon>
    </lineage>
</organism>
<dbReference type="GO" id="GO:0046872">
    <property type="term" value="F:metal ion binding"/>
    <property type="evidence" value="ECO:0007669"/>
    <property type="project" value="UniProtKB-KW"/>
</dbReference>
<dbReference type="GO" id="GO:0000978">
    <property type="term" value="F:RNA polymerase II cis-regulatory region sequence-specific DNA binding"/>
    <property type="evidence" value="ECO:0007669"/>
    <property type="project" value="TreeGrafter"/>
</dbReference>
<dbReference type="GO" id="GO:0000981">
    <property type="term" value="F:DNA-binding transcription factor activity, RNA polymerase II-specific"/>
    <property type="evidence" value="ECO:0007669"/>
    <property type="project" value="TreeGrafter"/>
</dbReference>
<dbReference type="GO" id="GO:0009653">
    <property type="term" value="P:anatomical structure morphogenesis"/>
    <property type="evidence" value="ECO:0007669"/>
    <property type="project" value="TreeGrafter"/>
</dbReference>
<evidence type="ECO:0000256" key="9">
    <source>
        <dbReference type="SAM" id="MobiDB-lite"/>
    </source>
</evidence>
<dbReference type="GeneTree" id="ENSGT00940000155437"/>
<dbReference type="InterPro" id="IPR003619">
    <property type="entry name" value="MAD_homology1_Dwarfin-type"/>
</dbReference>
<dbReference type="PROSITE" id="PS51075">
    <property type="entry name" value="MH1"/>
    <property type="match status" value="1"/>
</dbReference>
<reference evidence="12" key="1">
    <citation type="submission" date="2025-08" db="UniProtKB">
        <authorList>
            <consortium name="Ensembl"/>
        </authorList>
    </citation>
    <scope>IDENTIFICATION</scope>
</reference>
<dbReference type="SUPFAM" id="SSF56366">
    <property type="entry name" value="SMAD MH1 domain"/>
    <property type="match status" value="1"/>
</dbReference>
<evidence type="ECO:0000256" key="7">
    <source>
        <dbReference type="ARBA" id="ARBA00023242"/>
    </source>
</evidence>
<dbReference type="CDD" id="cd10490">
    <property type="entry name" value="MH1_SMAD_1_5_9"/>
    <property type="match status" value="1"/>
</dbReference>
<dbReference type="GO" id="GO:0005737">
    <property type="term" value="C:cytoplasm"/>
    <property type="evidence" value="ECO:0007669"/>
    <property type="project" value="UniProtKB-SubCell"/>
</dbReference>
<dbReference type="GO" id="GO:0030509">
    <property type="term" value="P:BMP signaling pathway"/>
    <property type="evidence" value="ECO:0007669"/>
    <property type="project" value="TreeGrafter"/>
</dbReference>
<dbReference type="GO" id="GO:0071144">
    <property type="term" value="C:heteromeric SMAD protein complex"/>
    <property type="evidence" value="ECO:0007669"/>
    <property type="project" value="TreeGrafter"/>
</dbReference>
<dbReference type="InterPro" id="IPR013019">
    <property type="entry name" value="MAD_homology_MH1"/>
</dbReference>
<evidence type="ECO:0000256" key="5">
    <source>
        <dbReference type="ARBA" id="ARBA00023015"/>
    </source>
</evidence>
<dbReference type="OMA" id="VENTRWH"/>
<dbReference type="PROSITE" id="PS51076">
    <property type="entry name" value="MH2"/>
    <property type="match status" value="1"/>
</dbReference>
<dbReference type="GO" id="GO:0060395">
    <property type="term" value="P:SMAD protein signal transduction"/>
    <property type="evidence" value="ECO:0007669"/>
    <property type="project" value="TreeGrafter"/>
</dbReference>
<feature type="domain" description="MH2" evidence="11">
    <location>
        <begin position="281"/>
        <end position="474"/>
    </location>
</feature>
<evidence type="ECO:0000259" key="11">
    <source>
        <dbReference type="PROSITE" id="PS51076"/>
    </source>
</evidence>